<dbReference type="EMBL" id="FMBI01000023">
    <property type="protein sequence ID" value="SCB97056.1"/>
    <property type="molecule type" value="Genomic_DNA"/>
</dbReference>
<gene>
    <name evidence="1" type="ORF">BTT61001_00888</name>
</gene>
<proteinExistence type="predicted"/>
<sequence>MTDIVKDSINQVIEQLTINQLHSIVEVIDNKGFITDECATADDKLLLSKMMIKYGSKKIINRLQQEAGYLYKLGSAGSYDSNYGEVLAIFSYDFFKDALDFERQALVPFIEKEKNNMYS</sequence>
<organism evidence="1 2">
    <name type="scientific">Bacillus thuringiensis</name>
    <dbReference type="NCBI Taxonomy" id="1428"/>
    <lineage>
        <taxon>Bacteria</taxon>
        <taxon>Bacillati</taxon>
        <taxon>Bacillota</taxon>
        <taxon>Bacilli</taxon>
        <taxon>Bacillales</taxon>
        <taxon>Bacillaceae</taxon>
        <taxon>Bacillus</taxon>
        <taxon>Bacillus cereus group</taxon>
    </lineage>
</organism>
<accession>A0A1C4ARE2</accession>
<dbReference type="AlphaFoldDB" id="A0A1C4ARE2"/>
<dbReference type="RefSeq" id="WP_087985721.1">
    <property type="nucleotide sequence ID" value="NZ_FMBI01000023.1"/>
</dbReference>
<dbReference type="Proteomes" id="UP000195991">
    <property type="component" value="Unassembled WGS sequence"/>
</dbReference>
<protein>
    <submittedName>
        <fullName evidence="1">Uncharacterized protein</fullName>
    </submittedName>
</protein>
<reference evidence="1 2" key="1">
    <citation type="submission" date="2016-08" db="EMBL/GenBank/DDBJ databases">
        <authorList>
            <person name="Seilhamer J.J."/>
        </authorList>
    </citation>
    <scope>NUCLEOTIDE SEQUENCE [LARGE SCALE GENOMIC DNA]</scope>
    <source>
        <strain evidence="1 2">IEBC_T61001</strain>
    </source>
</reference>
<evidence type="ECO:0000313" key="2">
    <source>
        <dbReference type="Proteomes" id="UP000195991"/>
    </source>
</evidence>
<name>A0A1C4ARE2_BACTU</name>
<evidence type="ECO:0000313" key="1">
    <source>
        <dbReference type="EMBL" id="SCB97056.1"/>
    </source>
</evidence>